<dbReference type="AlphaFoldDB" id="A0A8H5FR98"/>
<dbReference type="SUPFAM" id="SSF52540">
    <property type="entry name" value="P-loop containing nucleoside triphosphate hydrolases"/>
    <property type="match status" value="1"/>
</dbReference>
<evidence type="ECO:0000313" key="2">
    <source>
        <dbReference type="Proteomes" id="UP000559256"/>
    </source>
</evidence>
<sequence>MDRPTIDEATLRRARDTLCMIWSILSLCERQEKAGRNIIQGISTMYDVPTGGGKTLSVILVISPLNALMDAQVKDLLDKGIQAVVLNSSSKAQELFEEITMDPIQPPTRRLKHQVILTSPECEDREKSYFF</sequence>
<keyword evidence="2" id="KW-1185">Reference proteome</keyword>
<dbReference type="EMBL" id="JAACJM010000107">
    <property type="protein sequence ID" value="KAF5345897.1"/>
    <property type="molecule type" value="Genomic_DNA"/>
</dbReference>
<protein>
    <submittedName>
        <fullName evidence="1">Uncharacterized protein</fullName>
    </submittedName>
</protein>
<proteinExistence type="predicted"/>
<organism evidence="1 2">
    <name type="scientific">Tetrapyrgos nigripes</name>
    <dbReference type="NCBI Taxonomy" id="182062"/>
    <lineage>
        <taxon>Eukaryota</taxon>
        <taxon>Fungi</taxon>
        <taxon>Dikarya</taxon>
        <taxon>Basidiomycota</taxon>
        <taxon>Agaricomycotina</taxon>
        <taxon>Agaricomycetes</taxon>
        <taxon>Agaricomycetidae</taxon>
        <taxon>Agaricales</taxon>
        <taxon>Marasmiineae</taxon>
        <taxon>Marasmiaceae</taxon>
        <taxon>Tetrapyrgos</taxon>
    </lineage>
</organism>
<name>A0A8H5FR98_9AGAR</name>
<reference evidence="1 2" key="1">
    <citation type="journal article" date="2020" name="ISME J.">
        <title>Uncovering the hidden diversity of litter-decomposition mechanisms in mushroom-forming fungi.</title>
        <authorList>
            <person name="Floudas D."/>
            <person name="Bentzer J."/>
            <person name="Ahren D."/>
            <person name="Johansson T."/>
            <person name="Persson P."/>
            <person name="Tunlid A."/>
        </authorList>
    </citation>
    <scope>NUCLEOTIDE SEQUENCE [LARGE SCALE GENOMIC DNA]</scope>
    <source>
        <strain evidence="1 2">CBS 291.85</strain>
    </source>
</reference>
<dbReference type="Gene3D" id="3.40.50.300">
    <property type="entry name" value="P-loop containing nucleotide triphosphate hydrolases"/>
    <property type="match status" value="1"/>
</dbReference>
<dbReference type="InterPro" id="IPR027417">
    <property type="entry name" value="P-loop_NTPase"/>
</dbReference>
<gene>
    <name evidence="1" type="ORF">D9758_011444</name>
</gene>
<dbReference type="Proteomes" id="UP000559256">
    <property type="component" value="Unassembled WGS sequence"/>
</dbReference>
<evidence type="ECO:0000313" key="1">
    <source>
        <dbReference type="EMBL" id="KAF5345897.1"/>
    </source>
</evidence>
<dbReference type="OrthoDB" id="10261556at2759"/>
<accession>A0A8H5FR98</accession>
<comment type="caution">
    <text evidence="1">The sequence shown here is derived from an EMBL/GenBank/DDBJ whole genome shotgun (WGS) entry which is preliminary data.</text>
</comment>